<dbReference type="PRINTS" id="PR00413">
    <property type="entry name" value="HADHALOGNASE"/>
</dbReference>
<evidence type="ECO:0000313" key="1">
    <source>
        <dbReference type="EMBL" id="QAY74520.1"/>
    </source>
</evidence>
<dbReference type="PANTHER" id="PTHR43611:SF3">
    <property type="entry name" value="FLAVIN MONONUCLEOTIDE HYDROLASE 1, CHLOROPLATIC"/>
    <property type="match status" value="1"/>
</dbReference>
<dbReference type="Pfam" id="PF00702">
    <property type="entry name" value="Hydrolase"/>
    <property type="match status" value="1"/>
</dbReference>
<dbReference type="SUPFAM" id="SSF56784">
    <property type="entry name" value="HAD-like"/>
    <property type="match status" value="1"/>
</dbReference>
<accession>A0A4P6FE62</accession>
<dbReference type="RefSeq" id="WP_129192065.1">
    <property type="nucleotide sequence ID" value="NZ_CP035491.1"/>
</dbReference>
<dbReference type="InterPro" id="IPR036412">
    <property type="entry name" value="HAD-like_sf"/>
</dbReference>
<gene>
    <name evidence="1" type="ORF">ET445_15480</name>
</gene>
<sequence>MPPTALAPISLAPRVVVFDYGEVISTTPTDDERERLAARAGFAAGSDAAGSDAAAFWTPYWAHRLGLDQGVLSIADYWRAVGRDAGVEYTDLDVHELWSIDHRSWLSVDPGTLAVLHALSEGGTRLALLSNAGADFSGWLRHGSFAPLFERVFVSGELGLVKPDAAIYEHVISELGITPAEFVFIDNRDDNVEGAIAVGGSGHVFTGAGALEAWLREEAE</sequence>
<dbReference type="KEGG" id="agf:ET445_15480"/>
<dbReference type="OrthoDB" id="9797415at2"/>
<dbReference type="SFLD" id="SFLDS00003">
    <property type="entry name" value="Haloacid_Dehalogenase"/>
    <property type="match status" value="1"/>
</dbReference>
<dbReference type="EMBL" id="CP035491">
    <property type="protein sequence ID" value="QAY74520.1"/>
    <property type="molecule type" value="Genomic_DNA"/>
</dbReference>
<reference evidence="1 2" key="1">
    <citation type="submission" date="2019-01" db="EMBL/GenBank/DDBJ databases">
        <title>Genome sequencing of strain FW100M-8.</title>
        <authorList>
            <person name="Heo J."/>
            <person name="Kim S.-J."/>
            <person name="Kim J.-S."/>
            <person name="Hong S.-B."/>
            <person name="Kwon S.-W."/>
        </authorList>
    </citation>
    <scope>NUCLEOTIDE SEQUENCE [LARGE SCALE GENOMIC DNA]</scope>
    <source>
        <strain evidence="1 2">FW100M-8</strain>
    </source>
</reference>
<proteinExistence type="predicted"/>
<dbReference type="SFLD" id="SFLDG01129">
    <property type="entry name" value="C1.5:_HAD__Beta-PGM__Phosphata"/>
    <property type="match status" value="1"/>
</dbReference>
<dbReference type="AlphaFoldDB" id="A0A4P6FE62"/>
<dbReference type="InterPro" id="IPR006439">
    <property type="entry name" value="HAD-SF_hydro_IA"/>
</dbReference>
<organism evidence="1 2">
    <name type="scientific">Agromyces protaetiae</name>
    <dbReference type="NCBI Taxonomy" id="2509455"/>
    <lineage>
        <taxon>Bacteria</taxon>
        <taxon>Bacillati</taxon>
        <taxon>Actinomycetota</taxon>
        <taxon>Actinomycetes</taxon>
        <taxon>Micrococcales</taxon>
        <taxon>Microbacteriaceae</taxon>
        <taxon>Agromyces</taxon>
    </lineage>
</organism>
<evidence type="ECO:0000313" key="2">
    <source>
        <dbReference type="Proteomes" id="UP000291259"/>
    </source>
</evidence>
<dbReference type="CDD" id="cd02603">
    <property type="entry name" value="HAD_sEH-N_like"/>
    <property type="match status" value="1"/>
</dbReference>
<name>A0A4P6FE62_9MICO</name>
<dbReference type="PANTHER" id="PTHR43611">
    <property type="entry name" value="ALPHA-D-GLUCOSE 1-PHOSPHATE PHOSPHATASE"/>
    <property type="match status" value="1"/>
</dbReference>
<dbReference type="Gene3D" id="3.40.50.1000">
    <property type="entry name" value="HAD superfamily/HAD-like"/>
    <property type="match status" value="1"/>
</dbReference>
<dbReference type="NCBIfam" id="TIGR01509">
    <property type="entry name" value="HAD-SF-IA-v3"/>
    <property type="match status" value="1"/>
</dbReference>
<dbReference type="InterPro" id="IPR023214">
    <property type="entry name" value="HAD_sf"/>
</dbReference>
<dbReference type="Proteomes" id="UP000291259">
    <property type="component" value="Chromosome"/>
</dbReference>
<protein>
    <submittedName>
        <fullName evidence="1">HAD family phosphatase</fullName>
    </submittedName>
</protein>
<keyword evidence="2" id="KW-1185">Reference proteome</keyword>